<reference evidence="9" key="1">
    <citation type="submission" date="2025-08" db="UniProtKB">
        <authorList>
            <consortium name="RefSeq"/>
        </authorList>
    </citation>
    <scope>IDENTIFICATION</scope>
    <source>
        <tissue evidence="9">Muscle</tissue>
    </source>
</reference>
<evidence type="ECO:0000313" key="8">
    <source>
        <dbReference type="Proteomes" id="UP000694941"/>
    </source>
</evidence>
<dbReference type="InterPro" id="IPR049883">
    <property type="entry name" value="NOTCH1_EGF-like"/>
</dbReference>
<dbReference type="Proteomes" id="UP000694941">
    <property type="component" value="Unplaced"/>
</dbReference>
<dbReference type="Gene3D" id="2.10.25.10">
    <property type="entry name" value="Laminin"/>
    <property type="match status" value="2"/>
</dbReference>
<evidence type="ECO:0000256" key="3">
    <source>
        <dbReference type="ARBA" id="ARBA00022536"/>
    </source>
</evidence>
<sequence>MDEYKKVAEECRIDNGNCDHTCKTSPKGLECECRKGWRLDTDQRSCVDINECQENANCGAAKCFEMPGSYSCRCPEHEYMIAKEHTETGGNIQFSIRCIRSAVCALPSTGTKPRVLVS</sequence>
<dbReference type="SMART" id="SM00181">
    <property type="entry name" value="EGF"/>
    <property type="match status" value="2"/>
</dbReference>
<dbReference type="Pfam" id="PF07645">
    <property type="entry name" value="EGF_CA"/>
    <property type="match status" value="1"/>
</dbReference>
<evidence type="ECO:0000256" key="2">
    <source>
        <dbReference type="ARBA" id="ARBA00022525"/>
    </source>
</evidence>
<evidence type="ECO:0000259" key="6">
    <source>
        <dbReference type="SMART" id="SM00179"/>
    </source>
</evidence>
<feature type="domain" description="EGF-like calcium-binding" evidence="6">
    <location>
        <begin position="10"/>
        <end position="47"/>
    </location>
</feature>
<dbReference type="SUPFAM" id="SSF57196">
    <property type="entry name" value="EGF/Laminin"/>
    <property type="match status" value="2"/>
</dbReference>
<comment type="subcellular location">
    <subcellularLocation>
        <location evidence="1">Secreted</location>
    </subcellularLocation>
</comment>
<evidence type="ECO:0000259" key="7">
    <source>
        <dbReference type="SMART" id="SM00181"/>
    </source>
</evidence>
<dbReference type="SMART" id="SM00179">
    <property type="entry name" value="EGF_CA"/>
    <property type="match status" value="2"/>
</dbReference>
<evidence type="ECO:0000256" key="5">
    <source>
        <dbReference type="ARBA" id="ARBA00023180"/>
    </source>
</evidence>
<gene>
    <name evidence="9" type="primary">LOC111084893</name>
</gene>
<feature type="domain" description="EGF-like calcium-binding" evidence="6">
    <location>
        <begin position="48"/>
        <end position="99"/>
    </location>
</feature>
<dbReference type="GeneID" id="111084893"/>
<dbReference type="PANTHER" id="PTHR24040">
    <property type="entry name" value="LAMININ G-LIKE DOMAIN-CONTAINING PROTEIN"/>
    <property type="match status" value="1"/>
</dbReference>
<keyword evidence="8" id="KW-1185">Reference proteome</keyword>
<keyword evidence="3" id="KW-0245">EGF-like domain</keyword>
<accession>A0ABM1S0E4</accession>
<dbReference type="PANTHER" id="PTHR24040:SF16">
    <property type="entry name" value="FIBRILLIN-2-LIKE PROTEIN"/>
    <property type="match status" value="1"/>
</dbReference>
<keyword evidence="2" id="KW-0964">Secreted</keyword>
<dbReference type="InterPro" id="IPR051145">
    <property type="entry name" value="GAS-SHBG-PROS"/>
</dbReference>
<keyword evidence="4" id="KW-1015">Disulfide bond</keyword>
<dbReference type="Pfam" id="PF14670">
    <property type="entry name" value="FXa_inhibition"/>
    <property type="match status" value="1"/>
</dbReference>
<dbReference type="RefSeq" id="XP_022237099.1">
    <property type="nucleotide sequence ID" value="XM_022381391.1"/>
</dbReference>
<keyword evidence="5" id="KW-0325">Glycoprotein</keyword>
<dbReference type="InterPro" id="IPR001881">
    <property type="entry name" value="EGF-like_Ca-bd_dom"/>
</dbReference>
<evidence type="ECO:0000313" key="9">
    <source>
        <dbReference type="RefSeq" id="XP_022237099.1"/>
    </source>
</evidence>
<proteinExistence type="predicted"/>
<dbReference type="InterPro" id="IPR000742">
    <property type="entry name" value="EGF"/>
</dbReference>
<evidence type="ECO:0000256" key="4">
    <source>
        <dbReference type="ARBA" id="ARBA00023157"/>
    </source>
</evidence>
<protein>
    <submittedName>
        <fullName evidence="9">Growth arrest-specific protein 6-like isoform X1</fullName>
    </submittedName>
</protein>
<organism evidence="8 9">
    <name type="scientific">Limulus polyphemus</name>
    <name type="common">Atlantic horseshoe crab</name>
    <dbReference type="NCBI Taxonomy" id="6850"/>
    <lineage>
        <taxon>Eukaryota</taxon>
        <taxon>Metazoa</taxon>
        <taxon>Ecdysozoa</taxon>
        <taxon>Arthropoda</taxon>
        <taxon>Chelicerata</taxon>
        <taxon>Merostomata</taxon>
        <taxon>Xiphosura</taxon>
        <taxon>Limulidae</taxon>
        <taxon>Limulus</taxon>
    </lineage>
</organism>
<evidence type="ECO:0000256" key="1">
    <source>
        <dbReference type="ARBA" id="ARBA00004613"/>
    </source>
</evidence>
<feature type="domain" description="EGF-like" evidence="7">
    <location>
        <begin position="10"/>
        <end position="47"/>
    </location>
</feature>
<dbReference type="CDD" id="cd00054">
    <property type="entry name" value="EGF_CA"/>
    <property type="match status" value="1"/>
</dbReference>
<feature type="domain" description="EGF-like" evidence="7">
    <location>
        <begin position="51"/>
        <end position="99"/>
    </location>
</feature>
<name>A0ABM1S0E4_LIMPO</name>